<dbReference type="GO" id="GO:0070301">
    <property type="term" value="P:cellular response to hydrogen peroxide"/>
    <property type="evidence" value="ECO:0007669"/>
    <property type="project" value="TreeGrafter"/>
</dbReference>
<evidence type="ECO:0000313" key="2">
    <source>
        <dbReference type="EnsemblMetazoa" id="PPAI005330-PA"/>
    </source>
</evidence>
<accession>A0A1B0DBZ1</accession>
<proteinExistence type="predicted"/>
<dbReference type="Proteomes" id="UP000092462">
    <property type="component" value="Unassembled WGS sequence"/>
</dbReference>
<reference evidence="2" key="1">
    <citation type="submission" date="2022-08" db="UniProtKB">
        <authorList>
            <consortium name="EnsemblMetazoa"/>
        </authorList>
    </citation>
    <scope>IDENTIFICATION</scope>
    <source>
        <strain evidence="2">Israel</strain>
    </source>
</reference>
<dbReference type="PANTHER" id="PTHR31383:SF2">
    <property type="entry name" value="OXIDATIVE STRESS-RESPONSIVE SERINE-RICH PROTEIN 1"/>
    <property type="match status" value="1"/>
</dbReference>
<evidence type="ECO:0000313" key="3">
    <source>
        <dbReference type="Proteomes" id="UP000092462"/>
    </source>
</evidence>
<feature type="region of interest" description="Disordered" evidence="1">
    <location>
        <begin position="176"/>
        <end position="199"/>
    </location>
</feature>
<evidence type="ECO:0000256" key="1">
    <source>
        <dbReference type="SAM" id="MobiDB-lite"/>
    </source>
</evidence>
<dbReference type="EMBL" id="AJVK01013857">
    <property type="status" value="NOT_ANNOTATED_CDS"/>
    <property type="molecule type" value="Genomic_DNA"/>
</dbReference>
<dbReference type="AlphaFoldDB" id="A0A1B0DBZ1"/>
<dbReference type="PANTHER" id="PTHR31383">
    <property type="entry name" value="OXIDATIVE STRESS-RESPONSE SERINE-RICH PROTEIN 1"/>
    <property type="match status" value="1"/>
</dbReference>
<protein>
    <submittedName>
        <fullName evidence="2">Uncharacterized protein</fullName>
    </submittedName>
</protein>
<dbReference type="VEuPathDB" id="VectorBase:PPAI005330"/>
<feature type="region of interest" description="Disordered" evidence="1">
    <location>
        <begin position="1"/>
        <end position="20"/>
    </location>
</feature>
<keyword evidence="3" id="KW-1185">Reference proteome</keyword>
<sequence length="261" mass="29648">MNFSNSTKLNSDKMALPEDQNLPESLEKLEITMPSQGRRISDGSITSNPFFIRPESLTSNSQKVHERQDTNLSERLFGSRCNHCVSERLSGQRNSLEHTIVNRKPFKRHSRKRILREPILKQVTKCIHDKSTLVDGSKEPATNDDDKLRSDKCFDLSRLLPESLFLPHGLTGRPQDHRYLKRRASQSDEDDIGTEDSLRIPTHHSSCTTKLSSNGSSCSQQARIHVVAATCDVTIDELASYFETFVHIPKKMSSMAEMMYT</sequence>
<dbReference type="EnsemblMetazoa" id="PPAI005330-RA">
    <property type="protein sequence ID" value="PPAI005330-PA"/>
    <property type="gene ID" value="PPAI005330"/>
</dbReference>
<dbReference type="InterPro" id="IPR008494">
    <property type="entry name" value="DUF776"/>
</dbReference>
<name>A0A1B0DBZ1_PHLPP</name>
<organism evidence="2 3">
    <name type="scientific">Phlebotomus papatasi</name>
    <name type="common">Sandfly</name>
    <dbReference type="NCBI Taxonomy" id="29031"/>
    <lineage>
        <taxon>Eukaryota</taxon>
        <taxon>Metazoa</taxon>
        <taxon>Ecdysozoa</taxon>
        <taxon>Arthropoda</taxon>
        <taxon>Hexapoda</taxon>
        <taxon>Insecta</taxon>
        <taxon>Pterygota</taxon>
        <taxon>Neoptera</taxon>
        <taxon>Endopterygota</taxon>
        <taxon>Diptera</taxon>
        <taxon>Nematocera</taxon>
        <taxon>Psychodoidea</taxon>
        <taxon>Psychodidae</taxon>
        <taxon>Phlebotomus</taxon>
        <taxon>Phlebotomus</taxon>
    </lineage>
</organism>
<dbReference type="VEuPathDB" id="VectorBase:PPAPM1_011904"/>